<dbReference type="EMBL" id="BORR01000009">
    <property type="protein sequence ID" value="GIO37924.1"/>
    <property type="molecule type" value="Genomic_DNA"/>
</dbReference>
<feature type="transmembrane region" description="Helical" evidence="4">
    <location>
        <begin position="108"/>
        <end position="126"/>
    </location>
</feature>
<comment type="subcellular location">
    <subcellularLocation>
        <location evidence="1">Cell membrane</location>
    </subcellularLocation>
</comment>
<evidence type="ECO:0000313" key="8">
    <source>
        <dbReference type="EMBL" id="GIO37924.1"/>
    </source>
</evidence>
<feature type="domain" description="HD-GYP" evidence="7">
    <location>
        <begin position="305"/>
        <end position="503"/>
    </location>
</feature>
<keyword evidence="3 4" id="KW-0472">Membrane</keyword>
<accession>A0A919XRY5</accession>
<protein>
    <recommendedName>
        <fullName evidence="10">HD domain-containing protein</fullName>
    </recommendedName>
</protein>
<dbReference type="PROSITE" id="PS51832">
    <property type="entry name" value="HD_GYP"/>
    <property type="match status" value="1"/>
</dbReference>
<feature type="transmembrane region" description="Helical" evidence="4">
    <location>
        <begin position="226"/>
        <end position="244"/>
    </location>
</feature>
<evidence type="ECO:0000259" key="6">
    <source>
        <dbReference type="PROSITE" id="PS51831"/>
    </source>
</evidence>
<dbReference type="PROSITE" id="PS51831">
    <property type="entry name" value="HD"/>
    <property type="match status" value="1"/>
</dbReference>
<dbReference type="SUPFAM" id="SSF109604">
    <property type="entry name" value="HD-domain/PDEase-like"/>
    <property type="match status" value="1"/>
</dbReference>
<dbReference type="PROSITE" id="PS50885">
    <property type="entry name" value="HAMP"/>
    <property type="match status" value="1"/>
</dbReference>
<dbReference type="InterPro" id="IPR003607">
    <property type="entry name" value="HD/PDEase_dom"/>
</dbReference>
<dbReference type="Pfam" id="PF13487">
    <property type="entry name" value="HD_5"/>
    <property type="match status" value="1"/>
</dbReference>
<dbReference type="Gene3D" id="1.10.3210.10">
    <property type="entry name" value="Hypothetical protein af1432"/>
    <property type="match status" value="1"/>
</dbReference>
<name>A0A919XRY5_9BACL</name>
<sequence length="515" mass="57766">MTLYKKFISSLIVNYCMGMLMAGTAGAALLMISPPQIPAEERLLFIGIHLFSGVVMVVLGWGVYHIQLRPIRNCFVNHIESFGYLHSVYIRTHRLPSLVAKRIMGPHLIGYLLPSTALCLWFAHTGQLSLNYYQVFLTAAAAILVTGMHALVEFYMTSNSIQPVLLELNNRSYDLYEKELSLHGRVLISIKSKLRWSLFVIVAVPLLLYSMAIEYRYGGDIFINDYFWRGAAAILCVGLAFAFIGSRLMTRDTVTPIQLLYEKMAEVHNGYLRSGVSDLFSDEFSRLVSGFNHMMRGLKIQAERNNQLLESYFSTLAAALDARDPYTAGHSERVAEYAVRIGRLANLPEKEIQDLRKSALLHDIGKIGIKDAVLLKEGRLTEEEWDQIKQHPVLGEAILKEIEPVDAMASVLPGVRSHHERYDGAGYPDGLSGEDIPLFGRIIAVADAFDAMTSDRPYRKGMDEGKAIAILEEGGGTQWDPYFSRLFTEDYRRMLAESAPQKSLSHVEEVGSKSE</sequence>
<feature type="domain" description="HAMP" evidence="5">
    <location>
        <begin position="251"/>
        <end position="303"/>
    </location>
</feature>
<dbReference type="Gene3D" id="6.10.340.10">
    <property type="match status" value="1"/>
</dbReference>
<comment type="caution">
    <text evidence="8">The sequence shown here is derived from an EMBL/GenBank/DDBJ whole genome shotgun (WGS) entry which is preliminary data.</text>
</comment>
<evidence type="ECO:0000256" key="2">
    <source>
        <dbReference type="ARBA" id="ARBA00022475"/>
    </source>
</evidence>
<keyword evidence="4" id="KW-0812">Transmembrane</keyword>
<dbReference type="InterPro" id="IPR003660">
    <property type="entry name" value="HAMP_dom"/>
</dbReference>
<dbReference type="PANTHER" id="PTHR43155">
    <property type="entry name" value="CYCLIC DI-GMP PHOSPHODIESTERASE PA4108-RELATED"/>
    <property type="match status" value="1"/>
</dbReference>
<evidence type="ECO:0000256" key="4">
    <source>
        <dbReference type="SAM" id="Phobius"/>
    </source>
</evidence>
<evidence type="ECO:0000259" key="7">
    <source>
        <dbReference type="PROSITE" id="PS51832"/>
    </source>
</evidence>
<dbReference type="InterPro" id="IPR006674">
    <property type="entry name" value="HD_domain"/>
</dbReference>
<dbReference type="InterPro" id="IPR037522">
    <property type="entry name" value="HD_GYP_dom"/>
</dbReference>
<dbReference type="AlphaFoldDB" id="A0A919XRY5"/>
<dbReference type="GO" id="GO:0005886">
    <property type="term" value="C:plasma membrane"/>
    <property type="evidence" value="ECO:0007669"/>
    <property type="project" value="UniProtKB-SubCell"/>
</dbReference>
<feature type="transmembrane region" description="Helical" evidence="4">
    <location>
        <begin position="132"/>
        <end position="152"/>
    </location>
</feature>
<dbReference type="GO" id="GO:0007165">
    <property type="term" value="P:signal transduction"/>
    <property type="evidence" value="ECO:0007669"/>
    <property type="project" value="InterPro"/>
</dbReference>
<feature type="transmembrane region" description="Helical" evidence="4">
    <location>
        <begin position="194"/>
        <end position="214"/>
    </location>
</feature>
<organism evidence="8 9">
    <name type="scientific">Paenibacillus antibioticophila</name>
    <dbReference type="NCBI Taxonomy" id="1274374"/>
    <lineage>
        <taxon>Bacteria</taxon>
        <taxon>Bacillati</taxon>
        <taxon>Bacillota</taxon>
        <taxon>Bacilli</taxon>
        <taxon>Bacillales</taxon>
        <taxon>Paenibacillaceae</taxon>
        <taxon>Paenibacillus</taxon>
    </lineage>
</organism>
<feature type="transmembrane region" description="Helical" evidence="4">
    <location>
        <begin position="12"/>
        <end position="32"/>
    </location>
</feature>
<dbReference type="PANTHER" id="PTHR43155:SF2">
    <property type="entry name" value="CYCLIC DI-GMP PHOSPHODIESTERASE PA4108"/>
    <property type="match status" value="1"/>
</dbReference>
<keyword evidence="9" id="KW-1185">Reference proteome</keyword>
<feature type="transmembrane region" description="Helical" evidence="4">
    <location>
        <begin position="44"/>
        <end position="64"/>
    </location>
</feature>
<dbReference type="CDD" id="cd00077">
    <property type="entry name" value="HDc"/>
    <property type="match status" value="1"/>
</dbReference>
<evidence type="ECO:0008006" key="10">
    <source>
        <dbReference type="Google" id="ProtNLM"/>
    </source>
</evidence>
<evidence type="ECO:0000259" key="5">
    <source>
        <dbReference type="PROSITE" id="PS50885"/>
    </source>
</evidence>
<proteinExistence type="predicted"/>
<gene>
    <name evidence="8" type="ORF">J41TS12_27850</name>
</gene>
<keyword evidence="2" id="KW-1003">Cell membrane</keyword>
<dbReference type="Proteomes" id="UP000681162">
    <property type="component" value="Unassembled WGS sequence"/>
</dbReference>
<reference evidence="8 9" key="1">
    <citation type="submission" date="2021-03" db="EMBL/GenBank/DDBJ databases">
        <title>Antimicrobial resistance genes in bacteria isolated from Japanese honey, and their potential for conferring macrolide and lincosamide resistance in the American foulbrood pathogen Paenibacillus larvae.</title>
        <authorList>
            <person name="Okamoto M."/>
            <person name="Kumagai M."/>
            <person name="Kanamori H."/>
            <person name="Takamatsu D."/>
        </authorList>
    </citation>
    <scope>NUCLEOTIDE SEQUENCE [LARGE SCALE GENOMIC DNA]</scope>
    <source>
        <strain evidence="8 9">J41TS12</strain>
    </source>
</reference>
<evidence type="ECO:0000313" key="9">
    <source>
        <dbReference type="Proteomes" id="UP000681162"/>
    </source>
</evidence>
<keyword evidence="4" id="KW-1133">Transmembrane helix</keyword>
<feature type="domain" description="HD" evidence="6">
    <location>
        <begin position="327"/>
        <end position="452"/>
    </location>
</feature>
<dbReference type="RefSeq" id="WP_212940142.1">
    <property type="nucleotide sequence ID" value="NZ_BORR01000009.1"/>
</dbReference>
<dbReference type="SMART" id="SM00471">
    <property type="entry name" value="HDc"/>
    <property type="match status" value="1"/>
</dbReference>
<evidence type="ECO:0000256" key="1">
    <source>
        <dbReference type="ARBA" id="ARBA00004236"/>
    </source>
</evidence>
<evidence type="ECO:0000256" key="3">
    <source>
        <dbReference type="ARBA" id="ARBA00023136"/>
    </source>
</evidence>